<evidence type="ECO:0000256" key="3">
    <source>
        <dbReference type="ARBA" id="ARBA00022643"/>
    </source>
</evidence>
<feature type="binding site" evidence="7">
    <location>
        <position position="279"/>
    </location>
    <ligand>
        <name>glyoxylate</name>
        <dbReference type="ChEBI" id="CHEBI:36655"/>
    </ligand>
</feature>
<comment type="similarity">
    <text evidence="5">Belongs to the FMN-dependent alpha-hydroxy acid dehydrogenase family.</text>
</comment>
<dbReference type="InterPro" id="IPR037396">
    <property type="entry name" value="FMN_HAD"/>
</dbReference>
<dbReference type="InterPro" id="IPR000262">
    <property type="entry name" value="FMN-dep_DH"/>
</dbReference>
<dbReference type="STRING" id="1641875.XM53_08190"/>
<reference evidence="9 10" key="1">
    <citation type="submission" date="2015-04" db="EMBL/GenBank/DDBJ databases">
        <title>The draft genome sequence of Roseovarius sp.R12b.</title>
        <authorList>
            <person name="Li G."/>
            <person name="Lai Q."/>
            <person name="Shao Z."/>
            <person name="Yan P."/>
        </authorList>
    </citation>
    <scope>NUCLEOTIDE SEQUENCE [LARGE SCALE GENOMIC DNA]</scope>
    <source>
        <strain evidence="9 10">R12B</strain>
    </source>
</reference>
<dbReference type="GO" id="GO:0005886">
    <property type="term" value="C:plasma membrane"/>
    <property type="evidence" value="ECO:0007669"/>
    <property type="project" value="TreeGrafter"/>
</dbReference>
<evidence type="ECO:0000313" key="9">
    <source>
        <dbReference type="EMBL" id="KRS13120.1"/>
    </source>
</evidence>
<feature type="binding site" evidence="7">
    <location>
        <begin position="307"/>
        <end position="311"/>
    </location>
    <ligand>
        <name>FMN</name>
        <dbReference type="ChEBI" id="CHEBI:58210"/>
    </ligand>
</feature>
<feature type="binding site" evidence="7">
    <location>
        <begin position="330"/>
        <end position="331"/>
    </location>
    <ligand>
        <name>FMN</name>
        <dbReference type="ChEBI" id="CHEBI:58210"/>
    </ligand>
</feature>
<evidence type="ECO:0000256" key="6">
    <source>
        <dbReference type="PIRSR" id="PIRSR000138-1"/>
    </source>
</evidence>
<feature type="active site" description="Proton acceptor" evidence="6">
    <location>
        <position position="276"/>
    </location>
</feature>
<feature type="binding site" evidence="7">
    <location>
        <position position="130"/>
    </location>
    <ligand>
        <name>FMN</name>
        <dbReference type="ChEBI" id="CHEBI:58210"/>
    </ligand>
</feature>
<dbReference type="OrthoDB" id="9770452at2"/>
<evidence type="ECO:0000313" key="10">
    <source>
        <dbReference type="Proteomes" id="UP000051295"/>
    </source>
</evidence>
<evidence type="ECO:0000256" key="2">
    <source>
        <dbReference type="ARBA" id="ARBA00022630"/>
    </source>
</evidence>
<dbReference type="InterPro" id="IPR012133">
    <property type="entry name" value="Alpha-hydoxy_acid_DH_FMN"/>
</dbReference>
<evidence type="ECO:0000256" key="5">
    <source>
        <dbReference type="ARBA" id="ARBA00024042"/>
    </source>
</evidence>
<evidence type="ECO:0000259" key="8">
    <source>
        <dbReference type="PROSITE" id="PS51349"/>
    </source>
</evidence>
<dbReference type="PROSITE" id="PS00557">
    <property type="entry name" value="FMN_HYDROXY_ACID_DH_1"/>
    <property type="match status" value="1"/>
</dbReference>
<feature type="domain" description="FMN hydroxy acid dehydrogenase" evidence="8">
    <location>
        <begin position="1"/>
        <end position="381"/>
    </location>
</feature>
<keyword evidence="4 9" id="KW-0560">Oxidoreductase</keyword>
<dbReference type="Proteomes" id="UP000051295">
    <property type="component" value="Unassembled WGS sequence"/>
</dbReference>
<feature type="binding site" evidence="7">
    <location>
        <begin position="78"/>
        <end position="80"/>
    </location>
    <ligand>
        <name>FMN</name>
        <dbReference type="ChEBI" id="CHEBI:58210"/>
    </ligand>
</feature>
<keyword evidence="2 7" id="KW-0285">Flavoprotein</keyword>
<feature type="binding site" evidence="7">
    <location>
        <position position="276"/>
    </location>
    <ligand>
        <name>glyoxylate</name>
        <dbReference type="ChEBI" id="CHEBI:36655"/>
    </ligand>
</feature>
<dbReference type="SUPFAM" id="SSF51395">
    <property type="entry name" value="FMN-linked oxidoreductases"/>
    <property type="match status" value="1"/>
</dbReference>
<dbReference type="FunFam" id="3.20.20.70:FF:000029">
    <property type="entry name" value="L-lactate dehydrogenase"/>
    <property type="match status" value="1"/>
</dbReference>
<dbReference type="AlphaFoldDB" id="A0A0T5NWG3"/>
<evidence type="ECO:0000256" key="4">
    <source>
        <dbReference type="ARBA" id="ARBA00023002"/>
    </source>
</evidence>
<evidence type="ECO:0000256" key="7">
    <source>
        <dbReference type="PIRSR" id="PIRSR000138-2"/>
    </source>
</evidence>
<dbReference type="PANTHER" id="PTHR10578:SF107">
    <property type="entry name" value="2-HYDROXYACID OXIDASE 1"/>
    <property type="match status" value="1"/>
</dbReference>
<dbReference type="Gene3D" id="3.20.20.70">
    <property type="entry name" value="Aldolase class I"/>
    <property type="match status" value="1"/>
</dbReference>
<gene>
    <name evidence="9" type="primary">lldD</name>
    <name evidence="9" type="ORF">XM53_08190</name>
</gene>
<feature type="binding site" evidence="7">
    <location>
        <position position="128"/>
    </location>
    <ligand>
        <name>FMN</name>
        <dbReference type="ChEBI" id="CHEBI:58210"/>
    </ligand>
</feature>
<dbReference type="PANTHER" id="PTHR10578">
    <property type="entry name" value="S -2-HYDROXY-ACID OXIDASE-RELATED"/>
    <property type="match status" value="1"/>
</dbReference>
<feature type="binding site" evidence="7">
    <location>
        <position position="107"/>
    </location>
    <ligand>
        <name>FMN</name>
        <dbReference type="ChEBI" id="CHEBI:58210"/>
    </ligand>
</feature>
<name>A0A0T5NWG3_9RHOB</name>
<feature type="binding site" evidence="7">
    <location>
        <position position="252"/>
    </location>
    <ligand>
        <name>FMN</name>
        <dbReference type="ChEBI" id="CHEBI:58210"/>
    </ligand>
</feature>
<keyword evidence="10" id="KW-1185">Reference proteome</keyword>
<dbReference type="PATRIC" id="fig|1641875.4.peg.4037"/>
<sequence>MPVITNIDDLKKIYRRRVPKMFYDYAESGSWTEQTFRENTSDFSDIYLRQRIAVDMSNRSTATRMIGQDVSMPVALAPVGLTGMQHADGEIKAARAAEKFGVPYTLSTMSICSIEDVAAHTEKPFWFQVYTLKDNDFMQRLFDRAKAANCSAAVITVDLQVLGQRHKDLKNGLSAPPKLTVKSIADMMTKVQWGLGMLGTKRRFFGNIVGHAKGVSDPSSLSSWTAEAFDEALNWDRIREFRKMWDGPLIIKGIIDPRDAREALNVGADAIVVSNHGGRQLDGALSAIRALPQIMDAVGDKIEVHFDSGIRSGQDVLKAIALGAKGTYIGRAYVYGLGAMGQEGVTKALQCIHKELDVSMAFCGHTDITKVDRDILMIPKDFSGDWQA</sequence>
<dbReference type="InterPro" id="IPR008259">
    <property type="entry name" value="FMN_hydac_DH_AS"/>
</dbReference>
<feature type="binding site" evidence="7">
    <location>
        <position position="274"/>
    </location>
    <ligand>
        <name>FMN</name>
        <dbReference type="ChEBI" id="CHEBI:58210"/>
    </ligand>
</feature>
<dbReference type="CDD" id="cd02809">
    <property type="entry name" value="alpha_hydroxyacid_oxid_FMN"/>
    <property type="match status" value="1"/>
</dbReference>
<dbReference type="PROSITE" id="PS51349">
    <property type="entry name" value="FMN_HYDROXY_ACID_DH_2"/>
    <property type="match status" value="1"/>
</dbReference>
<dbReference type="EMBL" id="LAXJ01000007">
    <property type="protein sequence ID" value="KRS13120.1"/>
    <property type="molecule type" value="Genomic_DNA"/>
</dbReference>
<dbReference type="NCBIfam" id="NF008398">
    <property type="entry name" value="PRK11197.1"/>
    <property type="match status" value="1"/>
</dbReference>
<feature type="binding site" evidence="7">
    <location>
        <position position="25"/>
    </location>
    <ligand>
        <name>glyoxylate</name>
        <dbReference type="ChEBI" id="CHEBI:36655"/>
    </ligand>
</feature>
<accession>A0A0T5NWG3</accession>
<comment type="caution">
    <text evidence="9">The sequence shown here is derived from an EMBL/GenBank/DDBJ whole genome shotgun (WGS) entry which is preliminary data.</text>
</comment>
<dbReference type="RefSeq" id="WP_057792143.1">
    <property type="nucleotide sequence ID" value="NZ_LAXJ01000007.1"/>
</dbReference>
<dbReference type="GO" id="GO:0010181">
    <property type="term" value="F:FMN binding"/>
    <property type="evidence" value="ECO:0007669"/>
    <property type="project" value="InterPro"/>
</dbReference>
<dbReference type="EC" id="1.1.2.3" evidence="9"/>
<proteinExistence type="inferred from homology"/>
<evidence type="ECO:0000256" key="1">
    <source>
        <dbReference type="ARBA" id="ARBA00001917"/>
    </source>
</evidence>
<feature type="binding site" evidence="7">
    <location>
        <position position="156"/>
    </location>
    <ligand>
        <name>FMN</name>
        <dbReference type="ChEBI" id="CHEBI:58210"/>
    </ligand>
</feature>
<feature type="binding site" evidence="7">
    <location>
        <position position="165"/>
    </location>
    <ligand>
        <name>glyoxylate</name>
        <dbReference type="ChEBI" id="CHEBI:36655"/>
    </ligand>
</feature>
<comment type="cofactor">
    <cofactor evidence="1">
        <name>FMN</name>
        <dbReference type="ChEBI" id="CHEBI:58210"/>
    </cofactor>
</comment>
<organism evidence="9 10">
    <name type="scientific">Roseovarius atlanticus</name>
    <dbReference type="NCBI Taxonomy" id="1641875"/>
    <lineage>
        <taxon>Bacteria</taxon>
        <taxon>Pseudomonadati</taxon>
        <taxon>Pseudomonadota</taxon>
        <taxon>Alphaproteobacteria</taxon>
        <taxon>Rhodobacterales</taxon>
        <taxon>Roseobacteraceae</taxon>
        <taxon>Roseovarius</taxon>
    </lineage>
</organism>
<dbReference type="PIRSF" id="PIRSF000138">
    <property type="entry name" value="Al-hdrx_acd_dh"/>
    <property type="match status" value="1"/>
</dbReference>
<dbReference type="InterPro" id="IPR013785">
    <property type="entry name" value="Aldolase_TIM"/>
</dbReference>
<keyword evidence="3 7" id="KW-0288">FMN</keyword>
<dbReference type="GO" id="GO:0004460">
    <property type="term" value="F:L-lactate dehydrogenase (cytochrome) activity"/>
    <property type="evidence" value="ECO:0007669"/>
    <property type="project" value="UniProtKB-EC"/>
</dbReference>
<dbReference type="Pfam" id="PF01070">
    <property type="entry name" value="FMN_dh"/>
    <property type="match status" value="1"/>
</dbReference>
<protein>
    <submittedName>
        <fullName evidence="9">Lactate dehydrogenase</fullName>
        <ecNumber evidence="9">1.1.2.3</ecNumber>
    </submittedName>
</protein>